<evidence type="ECO:0000313" key="2">
    <source>
        <dbReference type="Proteomes" id="UP001217083"/>
    </source>
</evidence>
<keyword evidence="2" id="KW-1185">Reference proteome</keyword>
<dbReference type="RefSeq" id="WP_275648941.1">
    <property type="nucleotide sequence ID" value="NZ_JARFVA010000002.1"/>
</dbReference>
<accession>A0ABT5XLZ0</accession>
<protein>
    <submittedName>
        <fullName evidence="1">DUF6327 family protein</fullName>
    </submittedName>
</protein>
<dbReference type="InterPro" id="IPR046290">
    <property type="entry name" value="DUF6327"/>
</dbReference>
<comment type="caution">
    <text evidence="1">The sequence shown here is derived from an EMBL/GenBank/DDBJ whole genome shotgun (WGS) entry which is preliminary data.</text>
</comment>
<name>A0ABT5XLZ0_9FLAO</name>
<sequence length="71" mass="8249">MIKTQYTSFEQIDHDLKVLKLQRQIEEEKVKLAIQNTKKEFYPANILGGLTPVIQKVAISFVAKKLLEKFD</sequence>
<reference evidence="1 2" key="1">
    <citation type="submission" date="2023-03" db="EMBL/GenBank/DDBJ databases">
        <title>Muricauda XX sp. nov. and Muricauda XXX sp. nov., two novel species isolated from Okinawa Trough.</title>
        <authorList>
            <person name="Cao W."/>
            <person name="Deng X."/>
        </authorList>
    </citation>
    <scope>NUCLEOTIDE SEQUENCE [LARGE SCALE GENOMIC DNA]</scope>
    <source>
        <strain evidence="1 2">81s02</strain>
    </source>
</reference>
<dbReference type="Proteomes" id="UP001217083">
    <property type="component" value="Unassembled WGS sequence"/>
</dbReference>
<gene>
    <name evidence="1" type="ORF">PY091_06725</name>
</gene>
<dbReference type="EMBL" id="JARFVA010000002">
    <property type="protein sequence ID" value="MDF0706904.1"/>
    <property type="molecule type" value="Genomic_DNA"/>
</dbReference>
<organism evidence="1 2">
    <name type="scientific">Flagellimonas okinawensis</name>
    <dbReference type="NCBI Taxonomy" id="3031324"/>
    <lineage>
        <taxon>Bacteria</taxon>
        <taxon>Pseudomonadati</taxon>
        <taxon>Bacteroidota</taxon>
        <taxon>Flavobacteriia</taxon>
        <taxon>Flavobacteriales</taxon>
        <taxon>Flavobacteriaceae</taxon>
        <taxon>Flagellimonas</taxon>
    </lineage>
</organism>
<proteinExistence type="predicted"/>
<evidence type="ECO:0000313" key="1">
    <source>
        <dbReference type="EMBL" id="MDF0706904.1"/>
    </source>
</evidence>
<dbReference type="Pfam" id="PF19852">
    <property type="entry name" value="DUF6327"/>
    <property type="match status" value="1"/>
</dbReference>